<name>A0AB36CJU2_9CORY</name>
<comment type="caution">
    <text evidence="2">The sequence shown here is derived from an EMBL/GenBank/DDBJ whole genome shotgun (WGS) entry which is preliminary data.</text>
</comment>
<accession>A0AB36CJU2</accession>
<gene>
    <name evidence="2" type="ORF">HF853_05145</name>
</gene>
<organism evidence="2 3">
    <name type="scientific">Corynebacterium stationis</name>
    <dbReference type="NCBI Taxonomy" id="1705"/>
    <lineage>
        <taxon>Bacteria</taxon>
        <taxon>Bacillati</taxon>
        <taxon>Actinomycetota</taxon>
        <taxon>Actinomycetes</taxon>
        <taxon>Mycobacteriales</taxon>
        <taxon>Corynebacteriaceae</taxon>
        <taxon>Corynebacterium</taxon>
    </lineage>
</organism>
<proteinExistence type="predicted"/>
<dbReference type="NCBIfam" id="TIGR03816">
    <property type="entry name" value="tadE_like_DECH"/>
    <property type="match status" value="1"/>
</dbReference>
<evidence type="ECO:0000313" key="3">
    <source>
        <dbReference type="Proteomes" id="UP000544551"/>
    </source>
</evidence>
<dbReference type="AlphaFoldDB" id="A0AB36CJU2"/>
<dbReference type="InterPro" id="IPR021202">
    <property type="entry name" value="Rv3654c-like"/>
</dbReference>
<reference evidence="2 3" key="1">
    <citation type="submission" date="2020-04" db="EMBL/GenBank/DDBJ databases">
        <authorList>
            <person name="Hitch T.C.A."/>
            <person name="Wylensek D."/>
            <person name="Clavel T."/>
        </authorList>
    </citation>
    <scope>NUCLEOTIDE SEQUENCE [LARGE SCALE GENOMIC DNA]</scope>
    <source>
        <strain evidence="2 3">BL-383-APC-3D</strain>
    </source>
</reference>
<evidence type="ECO:0000313" key="2">
    <source>
        <dbReference type="EMBL" id="NME89065.1"/>
    </source>
</evidence>
<sequence>MVRKKLIDDSGYSTIASSGIIIAVVVLLAAVAVIISRVVAFHQAQVAADMAAISGAYSLARGEDGCVEAARIALANAADLEQCTTQGADIQVAITVRGQTAQAKAGPI</sequence>
<dbReference type="Proteomes" id="UP000544551">
    <property type="component" value="Unassembled WGS sequence"/>
</dbReference>
<dbReference type="EMBL" id="JABAFZ010000004">
    <property type="protein sequence ID" value="NME89065.1"/>
    <property type="molecule type" value="Genomic_DNA"/>
</dbReference>
<feature type="transmembrane region" description="Helical" evidence="1">
    <location>
        <begin position="12"/>
        <end position="35"/>
    </location>
</feature>
<protein>
    <submittedName>
        <fullName evidence="2">Flp pilus-assembly TadE/G-like family protein</fullName>
    </submittedName>
</protein>
<keyword evidence="1" id="KW-0472">Membrane</keyword>
<keyword evidence="1" id="KW-1133">Transmembrane helix</keyword>
<evidence type="ECO:0000256" key="1">
    <source>
        <dbReference type="SAM" id="Phobius"/>
    </source>
</evidence>
<keyword evidence="1" id="KW-0812">Transmembrane</keyword>